<dbReference type="Gene3D" id="1.50.10.20">
    <property type="match status" value="1"/>
</dbReference>
<dbReference type="EMBL" id="AKHW03000695">
    <property type="protein sequence ID" value="KYO44636.1"/>
    <property type="molecule type" value="Genomic_DNA"/>
</dbReference>
<gene>
    <name evidence="2" type="ORF">Y1Q_0010449</name>
</gene>
<dbReference type="Gene3D" id="2.60.40.690">
    <property type="entry name" value="Alpha-macroglobulin, receptor-binding domain"/>
    <property type="match status" value="1"/>
</dbReference>
<keyword evidence="3" id="KW-1185">Reference proteome</keyword>
<protein>
    <submittedName>
        <fullName evidence="2">Alpha-2-macroglobulin-like protein 1</fullName>
    </submittedName>
</protein>
<evidence type="ECO:0000259" key="1">
    <source>
        <dbReference type="SMART" id="SM01361"/>
    </source>
</evidence>
<proteinExistence type="predicted"/>
<name>A0A151P6E2_ALLMI</name>
<dbReference type="Pfam" id="PF07678">
    <property type="entry name" value="TED_complement"/>
    <property type="match status" value="1"/>
</dbReference>
<dbReference type="STRING" id="8496.A0A151P6E2"/>
<dbReference type="GO" id="GO:0005615">
    <property type="term" value="C:extracellular space"/>
    <property type="evidence" value="ECO:0007669"/>
    <property type="project" value="InterPro"/>
</dbReference>
<dbReference type="SUPFAM" id="SSF49410">
    <property type="entry name" value="Alpha-macroglobulin receptor domain"/>
    <property type="match status" value="1"/>
</dbReference>
<dbReference type="InterPro" id="IPR011626">
    <property type="entry name" value="Alpha-macroglobulin_TED"/>
</dbReference>
<evidence type="ECO:0000313" key="3">
    <source>
        <dbReference type="Proteomes" id="UP000050525"/>
    </source>
</evidence>
<accession>A0A151P6E2</accession>
<reference evidence="2 3" key="1">
    <citation type="journal article" date="2012" name="Genome Biol.">
        <title>Sequencing three crocodilian genomes to illuminate the evolution of archosaurs and amniotes.</title>
        <authorList>
            <person name="St John J.A."/>
            <person name="Braun E.L."/>
            <person name="Isberg S.R."/>
            <person name="Miles L.G."/>
            <person name="Chong A.Y."/>
            <person name="Gongora J."/>
            <person name="Dalzell P."/>
            <person name="Moran C."/>
            <person name="Bed'hom B."/>
            <person name="Abzhanov A."/>
            <person name="Burgess S.C."/>
            <person name="Cooksey A.M."/>
            <person name="Castoe T.A."/>
            <person name="Crawford N.G."/>
            <person name="Densmore L.D."/>
            <person name="Drew J.C."/>
            <person name="Edwards S.V."/>
            <person name="Faircloth B.C."/>
            <person name="Fujita M.K."/>
            <person name="Greenwold M.J."/>
            <person name="Hoffmann F.G."/>
            <person name="Howard J.M."/>
            <person name="Iguchi T."/>
            <person name="Janes D.E."/>
            <person name="Khan S.Y."/>
            <person name="Kohno S."/>
            <person name="de Koning A.J."/>
            <person name="Lance S.L."/>
            <person name="McCarthy F.M."/>
            <person name="McCormack J.E."/>
            <person name="Merchant M.E."/>
            <person name="Peterson D.G."/>
            <person name="Pollock D.D."/>
            <person name="Pourmand N."/>
            <person name="Raney B.J."/>
            <person name="Roessler K.A."/>
            <person name="Sanford J.R."/>
            <person name="Sawyer R.H."/>
            <person name="Schmidt C.J."/>
            <person name="Triplett E.W."/>
            <person name="Tuberville T.D."/>
            <person name="Venegas-Anaya M."/>
            <person name="Howard J.T."/>
            <person name="Jarvis E.D."/>
            <person name="Guillette L.J.Jr."/>
            <person name="Glenn T.C."/>
            <person name="Green R.E."/>
            <person name="Ray D.A."/>
        </authorList>
    </citation>
    <scope>NUCLEOTIDE SEQUENCE [LARGE SCALE GENOMIC DNA]</scope>
    <source>
        <strain evidence="2">KSC_2009_1</strain>
    </source>
</reference>
<evidence type="ECO:0000313" key="2">
    <source>
        <dbReference type="EMBL" id="KYO44636.1"/>
    </source>
</evidence>
<comment type="caution">
    <text evidence="2">The sequence shown here is derived from an EMBL/GenBank/DDBJ whole genome shotgun (WGS) entry which is preliminary data.</text>
</comment>
<feature type="domain" description="Alpha-macroglobulin receptor-binding" evidence="1">
    <location>
        <begin position="165"/>
        <end position="252"/>
    </location>
</feature>
<dbReference type="SMART" id="SM01361">
    <property type="entry name" value="A2M_recep"/>
    <property type="match status" value="1"/>
</dbReference>
<dbReference type="Proteomes" id="UP000050525">
    <property type="component" value="Unassembled WGS sequence"/>
</dbReference>
<dbReference type="PANTHER" id="PTHR11412">
    <property type="entry name" value="MACROGLOBULIN / COMPLEMENT"/>
    <property type="match status" value="1"/>
</dbReference>
<dbReference type="PANTHER" id="PTHR11412:SF185">
    <property type="entry name" value="ALPHA-2-MACROGLOBULIN-LIKE PROTEIN 1"/>
    <property type="match status" value="1"/>
</dbReference>
<dbReference type="InterPro" id="IPR009048">
    <property type="entry name" value="A-macroglobulin_rcpt-bd"/>
</dbReference>
<dbReference type="InterPro" id="IPR008930">
    <property type="entry name" value="Terpenoid_cyclase/PrenylTrfase"/>
</dbReference>
<dbReference type="InterPro" id="IPR036595">
    <property type="entry name" value="A-macroglobulin_rcpt-bd_sf"/>
</dbReference>
<dbReference type="AlphaFoldDB" id="A0A151P6E2"/>
<dbReference type="InterPro" id="IPR050473">
    <property type="entry name" value="A2M/Complement_sys"/>
</dbReference>
<dbReference type="Gene3D" id="2.60.120.1540">
    <property type="match status" value="1"/>
</dbReference>
<dbReference type="SUPFAM" id="SSF48239">
    <property type="entry name" value="Terpenoid cyclases/Protein prenyltransferases"/>
    <property type="match status" value="1"/>
</dbReference>
<dbReference type="Pfam" id="PF07677">
    <property type="entry name" value="A2M_recep"/>
    <property type="match status" value="1"/>
</dbReference>
<sequence>MAYILLAHLSQPEVTTSDITKLSPILRQFNQRCNSFGGFYSTQDTVVGFQALIKYAGLTYWKAGHTKVMVRSEEALLLEFHVDGKNQLVLQQAPLLGIPGVYTVQEAGSGCVYVQTTLSYNVPPHKSEAVFVLHVETAPVECNDAARKHFDLHVAVSYTGNRRSSNMALIEVKMLSGFIPVKSSVKALQKIPIVKRTEVDPEKVTIYLEELDKTLQNFTFSVEQEIEVQHLKPATVHVYDYYQPDDHATAEYNAPCSSEIKKEDSH</sequence>
<organism evidence="2 3">
    <name type="scientific">Alligator mississippiensis</name>
    <name type="common">American alligator</name>
    <dbReference type="NCBI Taxonomy" id="8496"/>
    <lineage>
        <taxon>Eukaryota</taxon>
        <taxon>Metazoa</taxon>
        <taxon>Chordata</taxon>
        <taxon>Craniata</taxon>
        <taxon>Vertebrata</taxon>
        <taxon>Euteleostomi</taxon>
        <taxon>Archelosauria</taxon>
        <taxon>Archosauria</taxon>
        <taxon>Crocodylia</taxon>
        <taxon>Alligatoridae</taxon>
        <taxon>Alligatorinae</taxon>
        <taxon>Alligator</taxon>
    </lineage>
</organism>